<dbReference type="SUPFAM" id="SSF51445">
    <property type="entry name" value="(Trans)glycosidases"/>
    <property type="match status" value="1"/>
</dbReference>
<dbReference type="CDD" id="cd11350">
    <property type="entry name" value="AmyAc_4"/>
    <property type="match status" value="1"/>
</dbReference>
<dbReference type="OrthoDB" id="9761875at2"/>
<protein>
    <submittedName>
        <fullName evidence="5">1,4-alpha-glucan branching enzyme</fullName>
    </submittedName>
</protein>
<keyword evidence="6" id="KW-1185">Reference proteome</keyword>
<dbReference type="InterPro" id="IPR004193">
    <property type="entry name" value="Glyco_hydro_13_N"/>
</dbReference>
<dbReference type="InterPro" id="IPR013783">
    <property type="entry name" value="Ig-like_fold"/>
</dbReference>
<dbReference type="InterPro" id="IPR014756">
    <property type="entry name" value="Ig_E-set"/>
</dbReference>
<dbReference type="PIRSF" id="PIRSF000463">
    <property type="entry name" value="GlgB"/>
    <property type="match status" value="1"/>
</dbReference>
<evidence type="ECO:0000259" key="4">
    <source>
        <dbReference type="SMART" id="SM00642"/>
    </source>
</evidence>
<feature type="active site" description="Nucleophile" evidence="2">
    <location>
        <position position="339"/>
    </location>
</feature>
<comment type="similarity">
    <text evidence="1">Belongs to the glycosyl hydrolase 13 family.</text>
</comment>
<dbReference type="Pfam" id="PF02922">
    <property type="entry name" value="CBM_48"/>
    <property type="match status" value="1"/>
</dbReference>
<dbReference type="SUPFAM" id="SSF81296">
    <property type="entry name" value="E set domains"/>
    <property type="match status" value="1"/>
</dbReference>
<evidence type="ECO:0000256" key="2">
    <source>
        <dbReference type="PIRSR" id="PIRSR000463-1"/>
    </source>
</evidence>
<dbReference type="GO" id="GO:0003844">
    <property type="term" value="F:1,4-alpha-glucan branching enzyme activity"/>
    <property type="evidence" value="ECO:0007669"/>
    <property type="project" value="InterPro"/>
</dbReference>
<dbReference type="InterPro" id="IPR037439">
    <property type="entry name" value="Branching_enzy"/>
</dbReference>
<evidence type="ECO:0000256" key="3">
    <source>
        <dbReference type="SAM" id="SignalP"/>
    </source>
</evidence>
<dbReference type="Proteomes" id="UP000248198">
    <property type="component" value="Unassembled WGS sequence"/>
</dbReference>
<dbReference type="RefSeq" id="WP_110833994.1">
    <property type="nucleotide sequence ID" value="NZ_QKLU01000008.1"/>
</dbReference>
<feature type="domain" description="Glycosyl hydrolase family 13 catalytic" evidence="4">
    <location>
        <begin position="183"/>
        <end position="539"/>
    </location>
</feature>
<organism evidence="5 6">
    <name type="scientific">Pedobacter nutrimenti</name>
    <dbReference type="NCBI Taxonomy" id="1241337"/>
    <lineage>
        <taxon>Bacteria</taxon>
        <taxon>Pseudomonadati</taxon>
        <taxon>Bacteroidota</taxon>
        <taxon>Sphingobacteriia</taxon>
        <taxon>Sphingobacteriales</taxon>
        <taxon>Sphingobacteriaceae</taxon>
        <taxon>Pedobacter</taxon>
    </lineage>
</organism>
<dbReference type="AlphaFoldDB" id="A0A318UFZ0"/>
<accession>A0A318UFZ0</accession>
<dbReference type="Gene3D" id="3.20.20.80">
    <property type="entry name" value="Glycosidases"/>
    <property type="match status" value="1"/>
</dbReference>
<evidence type="ECO:0000256" key="1">
    <source>
        <dbReference type="ARBA" id="ARBA00008061"/>
    </source>
</evidence>
<dbReference type="EMBL" id="QKLU01000008">
    <property type="protein sequence ID" value="PYF70784.1"/>
    <property type="molecule type" value="Genomic_DNA"/>
</dbReference>
<feature type="signal peptide" evidence="3">
    <location>
        <begin position="1"/>
        <end position="17"/>
    </location>
</feature>
<dbReference type="PANTHER" id="PTHR43002">
    <property type="entry name" value="GLYCOGEN DEBRANCHING ENZYME"/>
    <property type="match status" value="1"/>
</dbReference>
<dbReference type="InterPro" id="IPR006047">
    <property type="entry name" value="GH13_cat_dom"/>
</dbReference>
<gene>
    <name evidence="5" type="ORF">B0O44_108212</name>
</gene>
<dbReference type="GO" id="GO:0005978">
    <property type="term" value="P:glycogen biosynthetic process"/>
    <property type="evidence" value="ECO:0007669"/>
    <property type="project" value="InterPro"/>
</dbReference>
<name>A0A318UFZ0_9SPHI</name>
<dbReference type="PROSITE" id="PS51257">
    <property type="entry name" value="PROKAR_LIPOPROTEIN"/>
    <property type="match status" value="1"/>
</dbReference>
<feature type="chain" id="PRO_5016462808" evidence="3">
    <location>
        <begin position="18"/>
        <end position="630"/>
    </location>
</feature>
<feature type="active site" description="Proton donor" evidence="2">
    <location>
        <position position="386"/>
    </location>
</feature>
<dbReference type="Gene3D" id="2.60.40.10">
    <property type="entry name" value="Immunoglobulins"/>
    <property type="match status" value="1"/>
</dbReference>
<proteinExistence type="inferred from homology"/>
<dbReference type="GO" id="GO:0004553">
    <property type="term" value="F:hydrolase activity, hydrolyzing O-glycosyl compounds"/>
    <property type="evidence" value="ECO:0007669"/>
    <property type="project" value="InterPro"/>
</dbReference>
<dbReference type="SMART" id="SM00642">
    <property type="entry name" value="Aamy"/>
    <property type="match status" value="1"/>
</dbReference>
<reference evidence="5 6" key="1">
    <citation type="submission" date="2018-06" db="EMBL/GenBank/DDBJ databases">
        <title>Genomic Encyclopedia of Archaeal and Bacterial Type Strains, Phase II (KMG-II): from individual species to whole genera.</title>
        <authorList>
            <person name="Goeker M."/>
        </authorList>
    </citation>
    <scope>NUCLEOTIDE SEQUENCE [LARGE SCALE GENOMIC DNA]</scope>
    <source>
        <strain evidence="5 6">DSM 27372</strain>
    </source>
</reference>
<dbReference type="Pfam" id="PF00128">
    <property type="entry name" value="Alpha-amylase"/>
    <property type="match status" value="1"/>
</dbReference>
<sequence length="630" mass="70519">MKRICLMVLILSVLATACKKNEAGNTPVVPVTPGNPGLPAGAKDGVVYLNGGTSALVTLYAPGKKTVSLIGEFNNWSASAAPMKNTPDGNIWWVQIDNLNPSTEYAYQFLVDDNLKVADPYSEKILDPDNDSYIDAQTYPSLKAYPAGKTTGIVSVMQGNPPLYTWKNAGFNRPAKNNLVIYELLVRDFTAEHNYASTLQKLDYLVSLGVNAIELMPVNEFEGNLSWGYNPSFYFAPDKYYGTKAALQNFIDECHGRGIAVILDIVLNHSFGQSPMVQLYFDKAAGKPSANSPWFNADATHPYNVGYDFNHERAETKTFVKNVVKFWMQQYRIDGFRFDLSKGFTQKKSTDDASFSAYDASRIAIWKEYNNYIKSIDNNNFYVILEHFADASEEKVLADEGMLLWNNLNYNMNEATMGWLGNSDFSWAFFAKHGFSQPENLLNFIESHDEERTMFKNISYGNASGNYNVKDLSTALKREEMAAAFLFAVPGPKMIWQFEELGYEVSIDVNGRTGNKPIRWEYLQQADRKALYSAYAKFISLKKRNSVFNSSNTQYNLAGAVKYIKLTEGSNTVVVVGNFDVVSQTANIDFGSSGNWYEVGGQVLNLNSSTYFKVLAPGEYHIYSKTALSN</sequence>
<comment type="caution">
    <text evidence="5">The sequence shown here is derived from an EMBL/GenBank/DDBJ whole genome shotgun (WGS) entry which is preliminary data.</text>
</comment>
<evidence type="ECO:0000313" key="6">
    <source>
        <dbReference type="Proteomes" id="UP000248198"/>
    </source>
</evidence>
<keyword evidence="3" id="KW-0732">Signal</keyword>
<evidence type="ECO:0000313" key="5">
    <source>
        <dbReference type="EMBL" id="PYF70784.1"/>
    </source>
</evidence>
<dbReference type="InterPro" id="IPR017853">
    <property type="entry name" value="GH"/>
</dbReference>